<dbReference type="OrthoDB" id="9800058at2"/>
<dbReference type="EMBL" id="LNQB01000083">
    <property type="protein sequence ID" value="OAP42214.1"/>
    <property type="molecule type" value="Genomic_DNA"/>
</dbReference>
<dbReference type="SFLD" id="SFLDG01129">
    <property type="entry name" value="C1.5:_HAD__Beta-PGM__Phosphata"/>
    <property type="match status" value="1"/>
</dbReference>
<keyword evidence="2" id="KW-1185">Reference proteome</keyword>
<dbReference type="InterPro" id="IPR006439">
    <property type="entry name" value="HAD-SF_hydro_IA"/>
</dbReference>
<reference evidence="1 2" key="1">
    <citation type="submission" date="2015-11" db="EMBL/GenBank/DDBJ databases">
        <title>Ensifer anhuiense sp. nov., an effective nitrogen fixation bacterium with Glycine soja.</title>
        <authorList>
            <person name="Yan H."/>
            <person name="Chen W."/>
        </authorList>
    </citation>
    <scope>NUCLEOTIDE SEQUENCE [LARGE SCALE GENOMIC DNA]</scope>
    <source>
        <strain evidence="1 2">LMG 7837</strain>
    </source>
</reference>
<proteinExistence type="predicted"/>
<dbReference type="STRING" id="36856.ATB98_07385"/>
<dbReference type="PROSITE" id="PS01228">
    <property type="entry name" value="COF_1"/>
    <property type="match status" value="1"/>
</dbReference>
<sequence length="224" mass="23731">MDSSTSAIFAKNFAALLFDMDGTLLNSMAVVEKVWTAWAARFGIDREDLLKTAHGVRAVDIIRGLGLPVDPEREARALAEAEIADVDGVVEIPGAVAFLNTLPPERWAIVTSAPLALARRRLAAAGIPMPQLMITGEDVSRGKPDPQGYLLAAERLGVRAADCLVFEDAPAGVLAGIAAGAQVAVVTGAHAVGRGAADVTLEHYSDVEARIGEDGWLSLHRRYR</sequence>
<dbReference type="GO" id="GO:0050308">
    <property type="term" value="F:sugar-phosphatase activity"/>
    <property type="evidence" value="ECO:0007669"/>
    <property type="project" value="TreeGrafter"/>
</dbReference>
<dbReference type="SUPFAM" id="SSF56784">
    <property type="entry name" value="HAD-like"/>
    <property type="match status" value="1"/>
</dbReference>
<dbReference type="InterPro" id="IPR036412">
    <property type="entry name" value="HAD-like_sf"/>
</dbReference>
<dbReference type="PANTHER" id="PTHR43481">
    <property type="entry name" value="FRUCTOSE-1-PHOSPHATE PHOSPHATASE"/>
    <property type="match status" value="1"/>
</dbReference>
<dbReference type="AlphaFoldDB" id="A0A178Y4D7"/>
<protein>
    <submittedName>
        <fullName evidence="1">Glycerol-3-phosphatase</fullName>
    </submittedName>
</protein>
<comment type="caution">
    <text evidence="1">The sequence shown here is derived from an EMBL/GenBank/DDBJ whole genome shotgun (WGS) entry which is preliminary data.</text>
</comment>
<evidence type="ECO:0000313" key="2">
    <source>
        <dbReference type="Proteomes" id="UP000078507"/>
    </source>
</evidence>
<dbReference type="PANTHER" id="PTHR43481:SF4">
    <property type="entry name" value="GLYCEROL-1-PHOSPHATE PHOSPHOHYDROLASE 1-RELATED"/>
    <property type="match status" value="1"/>
</dbReference>
<dbReference type="Pfam" id="PF00702">
    <property type="entry name" value="Hydrolase"/>
    <property type="match status" value="1"/>
</dbReference>
<organism evidence="1 2">
    <name type="scientific">Sinorhizobium saheli</name>
    <dbReference type="NCBI Taxonomy" id="36856"/>
    <lineage>
        <taxon>Bacteria</taxon>
        <taxon>Pseudomonadati</taxon>
        <taxon>Pseudomonadota</taxon>
        <taxon>Alphaproteobacteria</taxon>
        <taxon>Hyphomicrobiales</taxon>
        <taxon>Rhizobiaceae</taxon>
        <taxon>Sinorhizobium/Ensifer group</taxon>
        <taxon>Sinorhizobium</taxon>
    </lineage>
</organism>
<dbReference type="InterPro" id="IPR023198">
    <property type="entry name" value="PGP-like_dom2"/>
</dbReference>
<gene>
    <name evidence="1" type="ORF">ATB98_07385</name>
</gene>
<name>A0A178Y4D7_SINSA</name>
<dbReference type="Gene3D" id="1.10.150.240">
    <property type="entry name" value="Putative phosphatase, domain 2"/>
    <property type="match status" value="1"/>
</dbReference>
<dbReference type="Gene3D" id="3.40.50.1000">
    <property type="entry name" value="HAD superfamily/HAD-like"/>
    <property type="match status" value="1"/>
</dbReference>
<dbReference type="RefSeq" id="WP_066877197.1">
    <property type="nucleotide sequence ID" value="NZ_LNQB01000083.1"/>
</dbReference>
<accession>A0A178Y4D7</accession>
<dbReference type="SFLD" id="SFLDS00003">
    <property type="entry name" value="Haloacid_Dehalogenase"/>
    <property type="match status" value="1"/>
</dbReference>
<dbReference type="InterPro" id="IPR023214">
    <property type="entry name" value="HAD_sf"/>
</dbReference>
<dbReference type="Proteomes" id="UP000078507">
    <property type="component" value="Unassembled WGS sequence"/>
</dbReference>
<dbReference type="InterPro" id="IPR051806">
    <property type="entry name" value="HAD-like_SPP"/>
</dbReference>
<evidence type="ECO:0000313" key="1">
    <source>
        <dbReference type="EMBL" id="OAP42214.1"/>
    </source>
</evidence>
<dbReference type="NCBIfam" id="TIGR01509">
    <property type="entry name" value="HAD-SF-IA-v3"/>
    <property type="match status" value="1"/>
</dbReference>